<dbReference type="PROSITE" id="PS50014">
    <property type="entry name" value="BROMODOMAIN_2"/>
    <property type="match status" value="1"/>
</dbReference>
<dbReference type="GO" id="GO:0051123">
    <property type="term" value="P:RNA polymerase II preinitiation complex assembly"/>
    <property type="evidence" value="ECO:0007669"/>
    <property type="project" value="TreeGrafter"/>
</dbReference>
<evidence type="ECO:0000313" key="4">
    <source>
        <dbReference type="Proteomes" id="UP000269396"/>
    </source>
</evidence>
<dbReference type="Pfam" id="PF00439">
    <property type="entry name" value="Bromodomain"/>
    <property type="match status" value="1"/>
</dbReference>
<feature type="region of interest" description="Disordered" evidence="2">
    <location>
        <begin position="152"/>
        <end position="176"/>
    </location>
</feature>
<dbReference type="Gene3D" id="1.20.920.10">
    <property type="entry name" value="Bromodomain-like"/>
    <property type="match status" value="1"/>
</dbReference>
<sequence length="360" mass="40747">MRERGGVTGNSMPGMKSLGLSNKVNRHRRHKTLTEALIKMRCGACGQTGHMRTNKECPMYGRSNTSSSLHNEGGIRRTAAERAQLRTQTTIRNMSRSGDLNSLESRSDDREIGFLENYGNSRKIEPDTIAAAQALASRPVCELLAEQEKEEKANYSNDLDNSDVKHLSKDSDDFDESSMHGVLGENDMTVEGTKLKLHSGLTKYIKEQNRRNLKLKIRRQLLDRLDAAAAVVQSANSNRRGLMSTTGRGGGGRNRRTSLSMNDDDFPTSIKHRGNRRRIDPRVALNHIFEGIYKGLTQIPGYKIFMHPVKEKDFPNYYSQIETPMDLSQIRMKINENSYATREEFLSDIRLIYNNSSKFN</sequence>
<dbReference type="InterPro" id="IPR001487">
    <property type="entry name" value="Bromodomain"/>
</dbReference>
<feature type="region of interest" description="Disordered" evidence="2">
    <location>
        <begin position="240"/>
        <end position="272"/>
    </location>
</feature>
<dbReference type="PRINTS" id="PR00503">
    <property type="entry name" value="BROMODOMAIN"/>
</dbReference>
<dbReference type="GO" id="GO:0005669">
    <property type="term" value="C:transcription factor TFIID complex"/>
    <property type="evidence" value="ECO:0007669"/>
    <property type="project" value="InterPro"/>
</dbReference>
<dbReference type="GO" id="GO:0004402">
    <property type="term" value="F:histone acetyltransferase activity"/>
    <property type="evidence" value="ECO:0007669"/>
    <property type="project" value="InterPro"/>
</dbReference>
<dbReference type="Pfam" id="PF15288">
    <property type="entry name" value="zf-CCHC_6"/>
    <property type="match status" value="1"/>
</dbReference>
<reference evidence="3 4" key="1">
    <citation type="submission" date="2018-11" db="EMBL/GenBank/DDBJ databases">
        <authorList>
            <consortium name="Pathogen Informatics"/>
        </authorList>
    </citation>
    <scope>NUCLEOTIDE SEQUENCE [LARGE SCALE GENOMIC DNA]</scope>
    <source>
        <strain>Denwood</strain>
        <strain evidence="4">Zambia</strain>
    </source>
</reference>
<organism evidence="3 4">
    <name type="scientific">Schistosoma mattheei</name>
    <dbReference type="NCBI Taxonomy" id="31246"/>
    <lineage>
        <taxon>Eukaryota</taxon>
        <taxon>Metazoa</taxon>
        <taxon>Spiralia</taxon>
        <taxon>Lophotrochozoa</taxon>
        <taxon>Platyhelminthes</taxon>
        <taxon>Trematoda</taxon>
        <taxon>Digenea</taxon>
        <taxon>Strigeidida</taxon>
        <taxon>Schistosomatoidea</taxon>
        <taxon>Schistosomatidae</taxon>
        <taxon>Schistosoma</taxon>
    </lineage>
</organism>
<dbReference type="AlphaFoldDB" id="A0A183NGE3"/>
<dbReference type="SMART" id="SM00297">
    <property type="entry name" value="BROMO"/>
    <property type="match status" value="1"/>
</dbReference>
<dbReference type="InterPro" id="IPR041670">
    <property type="entry name" value="Znf-CCHC_6"/>
</dbReference>
<evidence type="ECO:0000256" key="1">
    <source>
        <dbReference type="ARBA" id="ARBA00023117"/>
    </source>
</evidence>
<dbReference type="PANTHER" id="PTHR13900">
    <property type="entry name" value="TRANSCRIPTION INITIATION FACTOR TFIID"/>
    <property type="match status" value="1"/>
</dbReference>
<protein>
    <submittedName>
        <fullName evidence="3">Uncharacterized protein</fullName>
    </submittedName>
</protein>
<dbReference type="Proteomes" id="UP000269396">
    <property type="component" value="Unassembled WGS sequence"/>
</dbReference>
<dbReference type="STRING" id="31246.A0A183NGE3"/>
<dbReference type="PANTHER" id="PTHR13900:SF0">
    <property type="entry name" value="TRANSCRIPTION INITIATION FACTOR TFIID SUBUNIT 1"/>
    <property type="match status" value="1"/>
</dbReference>
<dbReference type="SUPFAM" id="SSF47370">
    <property type="entry name" value="Bromodomain"/>
    <property type="match status" value="1"/>
</dbReference>
<dbReference type="InterPro" id="IPR040240">
    <property type="entry name" value="TAF1"/>
</dbReference>
<evidence type="ECO:0000313" key="3">
    <source>
        <dbReference type="EMBL" id="VDO76115.1"/>
    </source>
</evidence>
<dbReference type="GO" id="GO:0017025">
    <property type="term" value="F:TBP-class protein binding"/>
    <property type="evidence" value="ECO:0007669"/>
    <property type="project" value="InterPro"/>
</dbReference>
<dbReference type="EMBL" id="UZAL01001235">
    <property type="protein sequence ID" value="VDO76115.1"/>
    <property type="molecule type" value="Genomic_DNA"/>
</dbReference>
<feature type="non-terminal residue" evidence="3">
    <location>
        <position position="360"/>
    </location>
</feature>
<keyword evidence="1" id="KW-0103">Bromodomain</keyword>
<proteinExistence type="predicted"/>
<dbReference type="GO" id="GO:0016251">
    <property type="term" value="F:RNA polymerase II general transcription initiation factor activity"/>
    <property type="evidence" value="ECO:0007669"/>
    <property type="project" value="InterPro"/>
</dbReference>
<evidence type="ECO:0000256" key="2">
    <source>
        <dbReference type="SAM" id="MobiDB-lite"/>
    </source>
</evidence>
<accession>A0A183NGE3</accession>
<dbReference type="InterPro" id="IPR036427">
    <property type="entry name" value="Bromodomain-like_sf"/>
</dbReference>
<name>A0A183NGE3_9TREM</name>
<feature type="compositionally biased region" description="Basic and acidic residues" evidence="2">
    <location>
        <begin position="162"/>
        <end position="171"/>
    </location>
</feature>
<gene>
    <name evidence="3" type="ORF">SMTD_LOCUS1179</name>
</gene>
<keyword evidence="4" id="KW-1185">Reference proteome</keyword>